<dbReference type="Proteomes" id="UP000694888">
    <property type="component" value="Unplaced"/>
</dbReference>
<comment type="caution">
    <text evidence="3">Lacks conserved residue(s) required for the propagation of feature annotation.</text>
</comment>
<dbReference type="Gene3D" id="2.60.120.290">
    <property type="entry name" value="Spermadhesin, CUB domain"/>
    <property type="match status" value="3"/>
</dbReference>
<reference evidence="8" key="1">
    <citation type="submission" date="2025-08" db="UniProtKB">
        <authorList>
            <consortium name="RefSeq"/>
        </authorList>
    </citation>
    <scope>IDENTIFICATION</scope>
</reference>
<evidence type="ECO:0000313" key="8">
    <source>
        <dbReference type="RefSeq" id="XP_012942545.1"/>
    </source>
</evidence>
<keyword evidence="2" id="KW-1015">Disulfide bond</keyword>
<feature type="domain" description="CUB" evidence="6">
    <location>
        <begin position="516"/>
        <end position="599"/>
    </location>
</feature>
<name>A0ABM1A7X0_APLCA</name>
<evidence type="ECO:0000256" key="5">
    <source>
        <dbReference type="SAM" id="SignalP"/>
    </source>
</evidence>
<dbReference type="SMART" id="SM00042">
    <property type="entry name" value="CUB"/>
    <property type="match status" value="2"/>
</dbReference>
<feature type="chain" id="PRO_5045980782" evidence="5">
    <location>
        <begin position="20"/>
        <end position="662"/>
    </location>
</feature>
<protein>
    <submittedName>
        <fullName evidence="8">Cubilin</fullName>
    </submittedName>
</protein>
<evidence type="ECO:0000313" key="7">
    <source>
        <dbReference type="Proteomes" id="UP000694888"/>
    </source>
</evidence>
<dbReference type="InterPro" id="IPR000859">
    <property type="entry name" value="CUB_dom"/>
</dbReference>
<dbReference type="SUPFAM" id="SSF49854">
    <property type="entry name" value="Spermadhesin, CUB domain"/>
    <property type="match status" value="3"/>
</dbReference>
<evidence type="ECO:0000259" key="6">
    <source>
        <dbReference type="PROSITE" id="PS01180"/>
    </source>
</evidence>
<dbReference type="GeneID" id="101861761"/>
<dbReference type="Pfam" id="PF00431">
    <property type="entry name" value="CUB"/>
    <property type="match status" value="2"/>
</dbReference>
<gene>
    <name evidence="8" type="primary">LOC101861761</name>
</gene>
<feature type="signal peptide" evidence="5">
    <location>
        <begin position="1"/>
        <end position="19"/>
    </location>
</feature>
<evidence type="ECO:0000256" key="2">
    <source>
        <dbReference type="ARBA" id="ARBA00023157"/>
    </source>
</evidence>
<feature type="domain" description="CUB" evidence="6">
    <location>
        <begin position="22"/>
        <end position="141"/>
    </location>
</feature>
<dbReference type="CDD" id="cd00041">
    <property type="entry name" value="CUB"/>
    <property type="match status" value="1"/>
</dbReference>
<dbReference type="PANTHER" id="PTHR24251:SF37">
    <property type="entry name" value="CUB DOMAIN-CONTAINING PROTEIN"/>
    <property type="match status" value="1"/>
</dbReference>
<feature type="transmembrane region" description="Helical" evidence="4">
    <location>
        <begin position="644"/>
        <end position="661"/>
    </location>
</feature>
<keyword evidence="4" id="KW-0472">Membrane</keyword>
<feature type="domain" description="CUB" evidence="6">
    <location>
        <begin position="379"/>
        <end position="510"/>
    </location>
</feature>
<keyword evidence="7" id="KW-1185">Reference proteome</keyword>
<organism evidence="7 8">
    <name type="scientific">Aplysia californica</name>
    <name type="common">California sea hare</name>
    <dbReference type="NCBI Taxonomy" id="6500"/>
    <lineage>
        <taxon>Eukaryota</taxon>
        <taxon>Metazoa</taxon>
        <taxon>Spiralia</taxon>
        <taxon>Lophotrochozoa</taxon>
        <taxon>Mollusca</taxon>
        <taxon>Gastropoda</taxon>
        <taxon>Heterobranchia</taxon>
        <taxon>Euthyneura</taxon>
        <taxon>Tectipleura</taxon>
        <taxon>Aplysiida</taxon>
        <taxon>Aplysioidea</taxon>
        <taxon>Aplysiidae</taxon>
        <taxon>Aplysia</taxon>
    </lineage>
</organism>
<sequence>MSCAVFLVLGIFLASGIHGKRCPSGVRNEVADFEVRTLLSPGFPQSYETNEECIWGLQAAASGYDIQLVVVEMDLNNIDQACNNDYLEIYEGDNTSNLQKVATWCGQEKQIYKSRRRYVQLKFVSDGHFAGGGFAIEYGLVKSANASCASPDPAVIEVGVVPVVDVFQGRADMPSCIWKIQSPVADSNLVFEIYKPSWINCGEGRFLFYEGDTNSGHVEFEFCSNKNAFSKMFFSSAVVTVVFEHDQRQLPEGLTLRMYNRPVQYNCYDAGSIPSIEIGDSPVMFSMPYSRNSESTICPLRLQTMDENRQLRLDVMGVDESPASCSSDVLRVTGPGPKAVMKYCNRGENPVYRGESRMVVTSKTQSKIFMRAAAVSSECNGLTSDFTAYPDLVVELSLPDDKDYINLSQCRALIRTRHDDEIIHLSIKWSLPLLQPGGHSDSDTCSGDYLNVYDGASESAPLLYSSCHRSKNQGRVADAMLVSRQSSLLVVLDADAKIEGSAVKLEYHSIPGGKYCSGREEIMVNGSRTNLTSLNYPDSLPLRQKCVYELKAESSEEVIVVNVLDSNLAANCETMLTVYEGEYQTGLEDTQVVGRICGQDTGTFRIHGGHGVLYTKSDQVKGPGGWMLEVYTESPPSGSAKLCAHAHLLWALVLIFFLGVFR</sequence>
<keyword evidence="4" id="KW-0812">Transmembrane</keyword>
<accession>A0ABM1A7X0</accession>
<dbReference type="PROSITE" id="PS01180">
    <property type="entry name" value="CUB"/>
    <property type="match status" value="3"/>
</dbReference>
<keyword evidence="1" id="KW-0677">Repeat</keyword>
<keyword evidence="4" id="KW-1133">Transmembrane helix</keyword>
<dbReference type="PANTHER" id="PTHR24251">
    <property type="entry name" value="OVOCHYMASE-RELATED"/>
    <property type="match status" value="1"/>
</dbReference>
<proteinExistence type="predicted"/>
<evidence type="ECO:0000256" key="3">
    <source>
        <dbReference type="PROSITE-ProRule" id="PRU00059"/>
    </source>
</evidence>
<dbReference type="RefSeq" id="XP_012942545.1">
    <property type="nucleotide sequence ID" value="XM_013087091.1"/>
</dbReference>
<dbReference type="InterPro" id="IPR035914">
    <property type="entry name" value="Sperma_CUB_dom_sf"/>
</dbReference>
<keyword evidence="5" id="KW-0732">Signal</keyword>
<evidence type="ECO:0000256" key="4">
    <source>
        <dbReference type="SAM" id="Phobius"/>
    </source>
</evidence>
<evidence type="ECO:0000256" key="1">
    <source>
        <dbReference type="ARBA" id="ARBA00022737"/>
    </source>
</evidence>